<keyword evidence="1" id="KW-0175">Coiled coil</keyword>
<organism evidence="4 5">
    <name type="scientific">Liquidambar formosana</name>
    <name type="common">Formosan gum</name>
    <dbReference type="NCBI Taxonomy" id="63359"/>
    <lineage>
        <taxon>Eukaryota</taxon>
        <taxon>Viridiplantae</taxon>
        <taxon>Streptophyta</taxon>
        <taxon>Embryophyta</taxon>
        <taxon>Tracheophyta</taxon>
        <taxon>Spermatophyta</taxon>
        <taxon>Magnoliopsida</taxon>
        <taxon>eudicotyledons</taxon>
        <taxon>Gunneridae</taxon>
        <taxon>Pentapetalae</taxon>
        <taxon>Saxifragales</taxon>
        <taxon>Altingiaceae</taxon>
        <taxon>Liquidambar</taxon>
    </lineage>
</organism>
<comment type="caution">
    <text evidence="4">The sequence shown here is derived from an EMBL/GenBank/DDBJ whole genome shotgun (WGS) entry which is preliminary data.</text>
</comment>
<evidence type="ECO:0000313" key="4">
    <source>
        <dbReference type="EMBL" id="KAK9282525.1"/>
    </source>
</evidence>
<sequence>MKTTTTSFQVLASLLNLGLGFAFCRASSSYAFGEWLEATALLYCCGGFFGESMDVSRDSSLPSRSPESPLGHPDLYWKRRKMAKVQVLEREIGLLEEELKSLEGLQPASRCCKELDDFIGAKPDPFTAVNQKVHKSNSFWKRLWGKSCSKFPWICCFSQSSHHLEMPSYCARYPSDSSDLPGCSCMEKLDCQKCCGVPVLSCPHRICSGCKLFLPKCTKMKFCSNCAKASYNPCCLY</sequence>
<evidence type="ECO:0000256" key="2">
    <source>
        <dbReference type="SAM" id="SignalP"/>
    </source>
</evidence>
<feature type="signal peptide" evidence="2">
    <location>
        <begin position="1"/>
        <end position="26"/>
    </location>
</feature>
<accession>A0AAP0RQR5</accession>
<keyword evidence="5" id="KW-1185">Reference proteome</keyword>
<dbReference type="PANTHER" id="PTHR32378:SF14">
    <property type="match status" value="1"/>
</dbReference>
<dbReference type="EMBL" id="JBBPBK010000007">
    <property type="protein sequence ID" value="KAK9282525.1"/>
    <property type="molecule type" value="Genomic_DNA"/>
</dbReference>
<gene>
    <name evidence="4" type="ORF">L1049_005445</name>
</gene>
<feature type="chain" id="PRO_5042941912" description="G protein gamma domain-containing protein" evidence="2">
    <location>
        <begin position="27"/>
        <end position="237"/>
    </location>
</feature>
<evidence type="ECO:0000313" key="5">
    <source>
        <dbReference type="Proteomes" id="UP001415857"/>
    </source>
</evidence>
<evidence type="ECO:0000256" key="1">
    <source>
        <dbReference type="SAM" id="Coils"/>
    </source>
</evidence>
<dbReference type="InterPro" id="IPR055305">
    <property type="entry name" value="GG3-like"/>
</dbReference>
<dbReference type="PANTHER" id="PTHR32378">
    <property type="entry name" value="GUANINE NUCLEOTIDE-BINDING PROTEIN SUBUNIT GAMMA 3"/>
    <property type="match status" value="1"/>
</dbReference>
<proteinExistence type="predicted"/>
<dbReference type="SMART" id="SM01224">
    <property type="entry name" value="G_gamma"/>
    <property type="match status" value="1"/>
</dbReference>
<keyword evidence="2" id="KW-0732">Signal</keyword>
<dbReference type="InterPro" id="IPR015898">
    <property type="entry name" value="G-protein_gamma-like_dom"/>
</dbReference>
<name>A0AAP0RQR5_LIQFO</name>
<reference evidence="4 5" key="1">
    <citation type="journal article" date="2024" name="Plant J.">
        <title>Genome sequences and population genomics reveal climatic adaptation and genomic divergence between two closely related sweetgum species.</title>
        <authorList>
            <person name="Xu W.Q."/>
            <person name="Ren C.Q."/>
            <person name="Zhang X.Y."/>
            <person name="Comes H.P."/>
            <person name="Liu X.H."/>
            <person name="Li Y.G."/>
            <person name="Kettle C.J."/>
            <person name="Jalonen R."/>
            <person name="Gaisberger H."/>
            <person name="Ma Y.Z."/>
            <person name="Qiu Y.X."/>
        </authorList>
    </citation>
    <scope>NUCLEOTIDE SEQUENCE [LARGE SCALE GENOMIC DNA]</scope>
    <source>
        <strain evidence="4">Hangzhou</strain>
    </source>
</reference>
<feature type="coiled-coil region" evidence="1">
    <location>
        <begin position="78"/>
        <end position="105"/>
    </location>
</feature>
<evidence type="ECO:0000259" key="3">
    <source>
        <dbReference type="SMART" id="SM01224"/>
    </source>
</evidence>
<dbReference type="AlphaFoldDB" id="A0AAP0RQR5"/>
<protein>
    <recommendedName>
        <fullName evidence="3">G protein gamma domain-containing protein</fullName>
    </recommendedName>
</protein>
<feature type="domain" description="G protein gamma" evidence="3">
    <location>
        <begin position="81"/>
        <end position="151"/>
    </location>
</feature>
<dbReference type="Proteomes" id="UP001415857">
    <property type="component" value="Unassembled WGS sequence"/>
</dbReference>